<dbReference type="PROSITE" id="PS51318">
    <property type="entry name" value="TAT"/>
    <property type="match status" value="1"/>
</dbReference>
<sequence>MTLLLPTPTRRAFITSAVAFGASAVLSVSVNRTARAAPGETPSAIAFDGNALIVGGAGFIRRDDGGVSTPLPGPKSGSILSFATHNDRAGRIAAGLSNGGVALSEDGGQSWEARSQGLPEAPVVAVAAAASNPETLYVSVHGDGLWKSEDAGRSWVFAMDRPWLADAERDLTALASVDLASGMGGIWLYAGTGLGLTRVPDCFCRWKDVQPGDAMDALVSGAAPAPEAPLPTGEPIHALVSAASVPMRLYAALPSGVWASADAGVVWAQRSSFRTDAVAVHPNNADQVVALTADGLIQTRDGGLSWTPLANN</sequence>
<proteinExistence type="predicted"/>
<dbReference type="RefSeq" id="WP_267656370.1">
    <property type="nucleotide sequence ID" value="NZ_JAOVZR010000003.1"/>
</dbReference>
<dbReference type="EMBL" id="JAOVZR010000003">
    <property type="protein sequence ID" value="MCY0150654.1"/>
    <property type="molecule type" value="Genomic_DNA"/>
</dbReference>
<dbReference type="Gene3D" id="2.130.10.10">
    <property type="entry name" value="YVTN repeat-like/Quinoprotein amine dehydrogenase"/>
    <property type="match status" value="2"/>
</dbReference>
<accession>A0ABT3ZFU0</accession>
<evidence type="ECO:0000313" key="1">
    <source>
        <dbReference type="EMBL" id="MCY0150654.1"/>
    </source>
</evidence>
<reference evidence="1" key="1">
    <citation type="submission" date="2022-10" db="EMBL/GenBank/DDBJ databases">
        <title>Hoeflea sp. G2-23, isolated from marine algae.</title>
        <authorList>
            <person name="Kristyanto S."/>
            <person name="Kim J.M."/>
            <person name="Jeon C.O."/>
        </authorList>
    </citation>
    <scope>NUCLEOTIDE SEQUENCE</scope>
    <source>
        <strain evidence="1">G2-23</strain>
    </source>
</reference>
<organism evidence="1 2">
    <name type="scientific">Hoeflea algicola</name>
    <dbReference type="NCBI Taxonomy" id="2983763"/>
    <lineage>
        <taxon>Bacteria</taxon>
        <taxon>Pseudomonadati</taxon>
        <taxon>Pseudomonadota</taxon>
        <taxon>Alphaproteobacteria</taxon>
        <taxon>Hyphomicrobiales</taxon>
        <taxon>Rhizobiaceae</taxon>
        <taxon>Hoeflea</taxon>
    </lineage>
</organism>
<comment type="caution">
    <text evidence="1">The sequence shown here is derived from an EMBL/GenBank/DDBJ whole genome shotgun (WGS) entry which is preliminary data.</text>
</comment>
<name>A0ABT3ZFU0_9HYPH</name>
<protein>
    <recommendedName>
        <fullName evidence="3">Pyridine nucleotide-disulfide oxidoreductase</fullName>
    </recommendedName>
</protein>
<dbReference type="SUPFAM" id="SSF110296">
    <property type="entry name" value="Oligoxyloglucan reducing end-specific cellobiohydrolase"/>
    <property type="match status" value="1"/>
</dbReference>
<gene>
    <name evidence="1" type="ORF">OEG84_23870</name>
</gene>
<evidence type="ECO:0000313" key="2">
    <source>
        <dbReference type="Proteomes" id="UP001073227"/>
    </source>
</evidence>
<dbReference type="Proteomes" id="UP001073227">
    <property type="component" value="Unassembled WGS sequence"/>
</dbReference>
<keyword evidence="2" id="KW-1185">Reference proteome</keyword>
<evidence type="ECO:0008006" key="3">
    <source>
        <dbReference type="Google" id="ProtNLM"/>
    </source>
</evidence>
<dbReference type="InterPro" id="IPR015943">
    <property type="entry name" value="WD40/YVTN_repeat-like_dom_sf"/>
</dbReference>
<dbReference type="InterPro" id="IPR006311">
    <property type="entry name" value="TAT_signal"/>
</dbReference>